<dbReference type="EMBL" id="BDSP01000041">
    <property type="protein sequence ID" value="GAX11411.1"/>
    <property type="molecule type" value="Genomic_DNA"/>
</dbReference>
<feature type="domain" description="Alpha/beta hydrolase fold-5" evidence="1">
    <location>
        <begin position="167"/>
        <end position="334"/>
    </location>
</feature>
<dbReference type="InterPro" id="IPR029059">
    <property type="entry name" value="AB_hydrolase_5"/>
</dbReference>
<dbReference type="GO" id="GO:0016787">
    <property type="term" value="F:hydrolase activity"/>
    <property type="evidence" value="ECO:0007669"/>
    <property type="project" value="InterPro"/>
</dbReference>
<dbReference type="SUPFAM" id="SSF53474">
    <property type="entry name" value="alpha/beta-Hydrolases"/>
    <property type="match status" value="1"/>
</dbReference>
<proteinExistence type="predicted"/>
<reference evidence="2 3" key="1">
    <citation type="journal article" date="2015" name="Plant Cell">
        <title>Oil accumulation by the oleaginous diatom Fistulifera solaris as revealed by the genome and transcriptome.</title>
        <authorList>
            <person name="Tanaka T."/>
            <person name="Maeda Y."/>
            <person name="Veluchamy A."/>
            <person name="Tanaka M."/>
            <person name="Abida H."/>
            <person name="Marechal E."/>
            <person name="Bowler C."/>
            <person name="Muto M."/>
            <person name="Sunaga Y."/>
            <person name="Tanaka M."/>
            <person name="Yoshino T."/>
            <person name="Taniguchi T."/>
            <person name="Fukuda Y."/>
            <person name="Nemoto M."/>
            <person name="Matsumoto M."/>
            <person name="Wong P.S."/>
            <person name="Aburatani S."/>
            <person name="Fujibuchi W."/>
        </authorList>
    </citation>
    <scope>NUCLEOTIDE SEQUENCE [LARGE SCALE GENOMIC DNA]</scope>
    <source>
        <strain evidence="2 3">JPCC DA0580</strain>
    </source>
</reference>
<protein>
    <recommendedName>
        <fullName evidence="1">Alpha/beta hydrolase fold-5 domain-containing protein</fullName>
    </recommendedName>
</protein>
<comment type="caution">
    <text evidence="2">The sequence shown here is derived from an EMBL/GenBank/DDBJ whole genome shotgun (WGS) entry which is preliminary data.</text>
</comment>
<dbReference type="Pfam" id="PF12695">
    <property type="entry name" value="Abhydrolase_5"/>
    <property type="match status" value="1"/>
</dbReference>
<dbReference type="InterPro" id="IPR029058">
    <property type="entry name" value="AB_hydrolase_fold"/>
</dbReference>
<evidence type="ECO:0000313" key="2">
    <source>
        <dbReference type="EMBL" id="GAX11411.1"/>
    </source>
</evidence>
<sequence length="363" mass="40987">MTDEEGGKRILQYRRIAQRPWGAQLWEDVQLLSPLTWRGAASIGKVQWEWKKLLQSAAALVLLIPLAFKRENSMPQILPRYSVISLSSIWSVAWLWRGTTGIRTVWHKTFTFSRWSEMLGLPSTRSVAEEDAWRVLSERITQQRAYRTRRYDVYLPPLLTGRALEAIMFLPGFGVEHVAYAESAARLADAGWVVVVVSAEPLRIASKGLGFASSRIRDIPYLVCKELNVPLSWSVIGHSLGSFTATHVSLELDIPRVVLWGSAPMDDLIADLSNLNKRVLVLQGSEDKVIQFMVPDEQVRQQQTDNFYRKLPTNTITKMIEGGTHKGFGSYTPAFSIEKSSGIPRSEQQFQAVALTVDFLRNV</sequence>
<organism evidence="2 3">
    <name type="scientific">Fistulifera solaris</name>
    <name type="common">Oleaginous diatom</name>
    <dbReference type="NCBI Taxonomy" id="1519565"/>
    <lineage>
        <taxon>Eukaryota</taxon>
        <taxon>Sar</taxon>
        <taxon>Stramenopiles</taxon>
        <taxon>Ochrophyta</taxon>
        <taxon>Bacillariophyta</taxon>
        <taxon>Bacillariophyceae</taxon>
        <taxon>Bacillariophycidae</taxon>
        <taxon>Naviculales</taxon>
        <taxon>Naviculaceae</taxon>
        <taxon>Fistulifera</taxon>
    </lineage>
</organism>
<name>A0A1Z5JCC3_FISSO</name>
<dbReference type="InParanoid" id="A0A1Z5JCC3"/>
<dbReference type="OrthoDB" id="52664at2759"/>
<evidence type="ECO:0000313" key="3">
    <source>
        <dbReference type="Proteomes" id="UP000198406"/>
    </source>
</evidence>
<dbReference type="Gene3D" id="3.40.50.1820">
    <property type="entry name" value="alpha/beta hydrolase"/>
    <property type="match status" value="1"/>
</dbReference>
<dbReference type="Proteomes" id="UP000198406">
    <property type="component" value="Unassembled WGS sequence"/>
</dbReference>
<evidence type="ECO:0000259" key="1">
    <source>
        <dbReference type="Pfam" id="PF12695"/>
    </source>
</evidence>
<keyword evidence="3" id="KW-1185">Reference proteome</keyword>
<dbReference type="AlphaFoldDB" id="A0A1Z5JCC3"/>
<accession>A0A1Z5JCC3</accession>
<gene>
    <name evidence="2" type="ORF">FisN_22Lh089</name>
</gene>